<evidence type="ECO:0000313" key="2">
    <source>
        <dbReference type="Proteomes" id="UP001178507"/>
    </source>
</evidence>
<dbReference type="AlphaFoldDB" id="A0AA36JGQ5"/>
<accession>A0AA36JGQ5</accession>
<dbReference type="PANTHER" id="PTHR22878:SF69">
    <property type="entry name" value="DYNEIN HEAVY CHAIN"/>
    <property type="match status" value="1"/>
</dbReference>
<dbReference type="EMBL" id="CAUJNA010003553">
    <property type="protein sequence ID" value="CAJ1404731.1"/>
    <property type="molecule type" value="Genomic_DNA"/>
</dbReference>
<dbReference type="Gene3D" id="1.20.920.30">
    <property type="match status" value="1"/>
</dbReference>
<dbReference type="GO" id="GO:0030286">
    <property type="term" value="C:dynein complex"/>
    <property type="evidence" value="ECO:0007669"/>
    <property type="project" value="InterPro"/>
</dbReference>
<dbReference type="GO" id="GO:0045505">
    <property type="term" value="F:dynein intermediate chain binding"/>
    <property type="evidence" value="ECO:0007669"/>
    <property type="project" value="InterPro"/>
</dbReference>
<keyword evidence="2" id="KW-1185">Reference proteome</keyword>
<name>A0AA36JGQ5_9DINO</name>
<organism evidence="1 2">
    <name type="scientific">Effrenium voratum</name>
    <dbReference type="NCBI Taxonomy" id="2562239"/>
    <lineage>
        <taxon>Eukaryota</taxon>
        <taxon>Sar</taxon>
        <taxon>Alveolata</taxon>
        <taxon>Dinophyceae</taxon>
        <taxon>Suessiales</taxon>
        <taxon>Symbiodiniaceae</taxon>
        <taxon>Effrenium</taxon>
    </lineage>
</organism>
<dbReference type="GO" id="GO:0051959">
    <property type="term" value="F:dynein light intermediate chain binding"/>
    <property type="evidence" value="ECO:0007669"/>
    <property type="project" value="InterPro"/>
</dbReference>
<reference evidence="1" key="1">
    <citation type="submission" date="2023-08" db="EMBL/GenBank/DDBJ databases">
        <authorList>
            <person name="Chen Y."/>
            <person name="Shah S."/>
            <person name="Dougan E. K."/>
            <person name="Thang M."/>
            <person name="Chan C."/>
        </authorList>
    </citation>
    <scope>NUCLEOTIDE SEQUENCE</scope>
</reference>
<comment type="caution">
    <text evidence="1">The sequence shown here is derived from an EMBL/GenBank/DDBJ whole genome shotgun (WGS) entry which is preliminary data.</text>
</comment>
<sequence length="319" mass="35473">MTAAEAKFYRDGYTHRTVLYDGLQDAKAEHGGSLNFSAYRQGRDRQYLGVNGKNYYAKPWGNDSSNIQAVINGPAYWKRVYYRENIAARFAREDAEAGPRGFDICNMDHSFRGTKEVRGLAMSYATVFAAFGSLLEPLIVRGNLTVPGNATFHGNGWSAFLQEACLQVTDGLTVSVGQVSGPGECAQRKRGESNGEVDVYPSISANMLPTPAKSHYTFNLRDLAKVNQDLPLQQGVTSFRMPASLSGRIVSRACGSGSLTDRLIHDNAWFNELLREKLQEHFKKQWNAVIKQEPLILIADSKAPCYQQVVDYEQLNDVL</sequence>
<proteinExistence type="predicted"/>
<protein>
    <submittedName>
        <fullName evidence="1">Uncharacterized protein</fullName>
    </submittedName>
</protein>
<dbReference type="InterPro" id="IPR026983">
    <property type="entry name" value="DHC"/>
</dbReference>
<dbReference type="GO" id="GO:0007018">
    <property type="term" value="P:microtubule-based movement"/>
    <property type="evidence" value="ECO:0007669"/>
    <property type="project" value="InterPro"/>
</dbReference>
<gene>
    <name evidence="1" type="ORF">EVOR1521_LOCUS27122</name>
</gene>
<evidence type="ECO:0000313" key="1">
    <source>
        <dbReference type="EMBL" id="CAJ1404731.1"/>
    </source>
</evidence>
<dbReference type="PANTHER" id="PTHR22878">
    <property type="entry name" value="DYNEIN HEAVY CHAIN 6, AXONEMAL-LIKE-RELATED"/>
    <property type="match status" value="1"/>
</dbReference>
<dbReference type="Proteomes" id="UP001178507">
    <property type="component" value="Unassembled WGS sequence"/>
</dbReference>